<keyword evidence="2" id="KW-1185">Reference proteome</keyword>
<dbReference type="AlphaFoldDB" id="A0A5C5Y9Q6"/>
<gene>
    <name evidence="1" type="ORF">Pan14r_39580</name>
</gene>
<comment type="caution">
    <text evidence="1">The sequence shown here is derived from an EMBL/GenBank/DDBJ whole genome shotgun (WGS) entry which is preliminary data.</text>
</comment>
<organism evidence="1 2">
    <name type="scientific">Crateriforma conspicua</name>
    <dbReference type="NCBI Taxonomy" id="2527996"/>
    <lineage>
        <taxon>Bacteria</taxon>
        <taxon>Pseudomonadati</taxon>
        <taxon>Planctomycetota</taxon>
        <taxon>Planctomycetia</taxon>
        <taxon>Planctomycetales</taxon>
        <taxon>Planctomycetaceae</taxon>
        <taxon>Crateriforma</taxon>
    </lineage>
</organism>
<dbReference type="EMBL" id="SJPL01000001">
    <property type="protein sequence ID" value="TWT71648.1"/>
    <property type="molecule type" value="Genomic_DNA"/>
</dbReference>
<proteinExistence type="predicted"/>
<dbReference type="OrthoDB" id="9798761at2"/>
<dbReference type="Proteomes" id="UP000317238">
    <property type="component" value="Unassembled WGS sequence"/>
</dbReference>
<name>A0A5C5Y9Q6_9PLAN</name>
<accession>A0A5C5Y9Q6</accession>
<dbReference type="RefSeq" id="WP_146439939.1">
    <property type="nucleotide sequence ID" value="NZ_SJPL01000001.1"/>
</dbReference>
<protein>
    <submittedName>
        <fullName evidence="1">Uncharacterized protein</fullName>
    </submittedName>
</protein>
<evidence type="ECO:0000313" key="2">
    <source>
        <dbReference type="Proteomes" id="UP000317238"/>
    </source>
</evidence>
<sequence length="60" mass="6799">MSTSQKYSVNQHLIETLPSWVKSGEIAIPEIQCRFATITVHLDLTFSDTVLPRRTLCHGQ</sequence>
<evidence type="ECO:0000313" key="1">
    <source>
        <dbReference type="EMBL" id="TWT71648.1"/>
    </source>
</evidence>
<reference evidence="1 2" key="1">
    <citation type="submission" date="2019-02" db="EMBL/GenBank/DDBJ databases">
        <title>Deep-cultivation of Planctomycetes and their phenomic and genomic characterization uncovers novel biology.</title>
        <authorList>
            <person name="Wiegand S."/>
            <person name="Jogler M."/>
            <person name="Boedeker C."/>
            <person name="Pinto D."/>
            <person name="Vollmers J."/>
            <person name="Rivas-Marin E."/>
            <person name="Kohn T."/>
            <person name="Peeters S.H."/>
            <person name="Heuer A."/>
            <person name="Rast P."/>
            <person name="Oberbeckmann S."/>
            <person name="Bunk B."/>
            <person name="Jeske O."/>
            <person name="Meyerdierks A."/>
            <person name="Storesund J.E."/>
            <person name="Kallscheuer N."/>
            <person name="Luecker S."/>
            <person name="Lage O.M."/>
            <person name="Pohl T."/>
            <person name="Merkel B.J."/>
            <person name="Hornburger P."/>
            <person name="Mueller R.-W."/>
            <person name="Bruemmer F."/>
            <person name="Labrenz M."/>
            <person name="Spormann A.M."/>
            <person name="Op Den Camp H."/>
            <person name="Overmann J."/>
            <person name="Amann R."/>
            <person name="Jetten M.S.M."/>
            <person name="Mascher T."/>
            <person name="Medema M.H."/>
            <person name="Devos D.P."/>
            <person name="Kaster A.-K."/>
            <person name="Ovreas L."/>
            <person name="Rohde M."/>
            <person name="Galperin M.Y."/>
            <person name="Jogler C."/>
        </authorList>
    </citation>
    <scope>NUCLEOTIDE SEQUENCE [LARGE SCALE GENOMIC DNA]</scope>
    <source>
        <strain evidence="1 2">Pan14r</strain>
    </source>
</reference>